<organism evidence="13 14">
    <name type="scientific">Rhodovibrio sodomensis</name>
    <dbReference type="NCBI Taxonomy" id="1088"/>
    <lineage>
        <taxon>Bacteria</taxon>
        <taxon>Pseudomonadati</taxon>
        <taxon>Pseudomonadota</taxon>
        <taxon>Alphaproteobacteria</taxon>
        <taxon>Rhodospirillales</taxon>
        <taxon>Rhodovibrionaceae</taxon>
        <taxon>Rhodovibrio</taxon>
    </lineage>
</organism>
<feature type="region of interest" description="Disordered" evidence="11">
    <location>
        <begin position="183"/>
        <end position="219"/>
    </location>
</feature>
<evidence type="ECO:0000256" key="1">
    <source>
        <dbReference type="ARBA" id="ARBA00004007"/>
    </source>
</evidence>
<keyword evidence="10" id="KW-1003">Cell membrane</keyword>
<name>A0ABS1DLK8_9PROT</name>
<dbReference type="NCBIfam" id="NF003465">
    <property type="entry name" value="PRK05089.1"/>
    <property type="match status" value="1"/>
</dbReference>
<feature type="topological domain" description="Periplasmic" evidence="10">
    <location>
        <begin position="33"/>
        <end position="219"/>
    </location>
</feature>
<protein>
    <recommendedName>
        <fullName evidence="4 10">Cytochrome c oxidase assembly protein CtaG</fullName>
    </recommendedName>
</protein>
<evidence type="ECO:0000256" key="8">
    <source>
        <dbReference type="ARBA" id="ARBA00023008"/>
    </source>
</evidence>
<sequence length="219" mass="24307">MAQPALDRRRTLKTVLPLVGILCGMGVLMYYAVPLYNMFCQVTGLGGTTQRVAASQSVEQIDRKITVQFATQTQPDLPWKFWPEERKVTINLGERKTVYFRVKSNAERAIIGHAAYNVTPLKVGEYVNKIECFCFTEERLGAGESVRMPVQLFVSPQLARDVDTDEVQTITLSYTFFESTDPEGAKDLKRLDEPKQPDQDGGMNFPDAQDGGTGGTGAS</sequence>
<evidence type="ECO:0000256" key="2">
    <source>
        <dbReference type="ARBA" id="ARBA00004382"/>
    </source>
</evidence>
<evidence type="ECO:0000313" key="14">
    <source>
        <dbReference type="Proteomes" id="UP001296873"/>
    </source>
</evidence>
<dbReference type="SUPFAM" id="SSF110111">
    <property type="entry name" value="Ctag/Cox11"/>
    <property type="match status" value="1"/>
</dbReference>
<evidence type="ECO:0000256" key="3">
    <source>
        <dbReference type="ARBA" id="ARBA00009620"/>
    </source>
</evidence>
<evidence type="ECO:0000256" key="10">
    <source>
        <dbReference type="HAMAP-Rule" id="MF_00155"/>
    </source>
</evidence>
<keyword evidence="14" id="KW-1185">Reference proteome</keyword>
<evidence type="ECO:0000256" key="12">
    <source>
        <dbReference type="SAM" id="Phobius"/>
    </source>
</evidence>
<keyword evidence="8 10" id="KW-0186">Copper</keyword>
<evidence type="ECO:0000256" key="4">
    <source>
        <dbReference type="ARBA" id="ARBA00015384"/>
    </source>
</evidence>
<keyword evidence="6 10" id="KW-0735">Signal-anchor</keyword>
<feature type="transmembrane region" description="Helical" evidence="12">
    <location>
        <begin position="12"/>
        <end position="33"/>
    </location>
</feature>
<keyword evidence="10" id="KW-0997">Cell inner membrane</keyword>
<feature type="compositionally biased region" description="Basic and acidic residues" evidence="11">
    <location>
        <begin position="183"/>
        <end position="198"/>
    </location>
</feature>
<dbReference type="Proteomes" id="UP001296873">
    <property type="component" value="Unassembled WGS sequence"/>
</dbReference>
<dbReference type="PANTHER" id="PTHR21320:SF3">
    <property type="entry name" value="CYTOCHROME C OXIDASE ASSEMBLY PROTEIN COX11, MITOCHONDRIAL-RELATED"/>
    <property type="match status" value="1"/>
</dbReference>
<keyword evidence="5 10" id="KW-0812">Transmembrane</keyword>
<comment type="similarity">
    <text evidence="3 10">Belongs to the COX11/CtaG family.</text>
</comment>
<dbReference type="HAMAP" id="MF_00155">
    <property type="entry name" value="CtaG"/>
    <property type="match status" value="1"/>
</dbReference>
<reference evidence="13 14" key="1">
    <citation type="journal article" date="2020" name="Microorganisms">
        <title>Osmotic Adaptation and Compatible Solute Biosynthesis of Phototrophic Bacteria as Revealed from Genome Analyses.</title>
        <authorList>
            <person name="Imhoff J.F."/>
            <person name="Rahn T."/>
            <person name="Kunzel S."/>
            <person name="Keller A."/>
            <person name="Neulinger S.C."/>
        </authorList>
    </citation>
    <scope>NUCLEOTIDE SEQUENCE [LARGE SCALE GENOMIC DNA]</scope>
    <source>
        <strain evidence="13 14">DSM 9895</strain>
    </source>
</reference>
<evidence type="ECO:0000256" key="6">
    <source>
        <dbReference type="ARBA" id="ARBA00022968"/>
    </source>
</evidence>
<evidence type="ECO:0000313" key="13">
    <source>
        <dbReference type="EMBL" id="MBK1670901.1"/>
    </source>
</evidence>
<comment type="subcellular location">
    <subcellularLocation>
        <location evidence="2 10">Cell inner membrane</location>
        <topology evidence="2 10">Single-pass type II membrane protein</topology>
        <orientation evidence="2 10">Periplasmic side</orientation>
    </subcellularLocation>
</comment>
<dbReference type="EMBL" id="NRRL01000126">
    <property type="protein sequence ID" value="MBK1670901.1"/>
    <property type="molecule type" value="Genomic_DNA"/>
</dbReference>
<comment type="caution">
    <text evidence="13">The sequence shown here is derived from an EMBL/GenBank/DDBJ whole genome shotgun (WGS) entry which is preliminary data.</text>
</comment>
<evidence type="ECO:0000256" key="7">
    <source>
        <dbReference type="ARBA" id="ARBA00022989"/>
    </source>
</evidence>
<keyword evidence="7 10" id="KW-1133">Transmembrane helix</keyword>
<feature type="topological domain" description="Cytoplasmic" evidence="10">
    <location>
        <begin position="1"/>
        <end position="9"/>
    </location>
</feature>
<evidence type="ECO:0000256" key="11">
    <source>
        <dbReference type="SAM" id="MobiDB-lite"/>
    </source>
</evidence>
<evidence type="ECO:0000256" key="9">
    <source>
        <dbReference type="ARBA" id="ARBA00023136"/>
    </source>
</evidence>
<dbReference type="PANTHER" id="PTHR21320">
    <property type="entry name" value="CYTOCHROME C OXIDASE ASSEMBLY PROTEIN COX11-RELATED"/>
    <property type="match status" value="1"/>
</dbReference>
<keyword evidence="9 10" id="KW-0472">Membrane</keyword>
<comment type="function">
    <text evidence="1 10">Exerts its effect at some terminal stage of cytochrome c oxidase synthesis, probably by being involved in the insertion of the copper B into subunit I.</text>
</comment>
<dbReference type="Gene3D" id="2.60.370.10">
    <property type="entry name" value="Ctag/Cox11"/>
    <property type="match status" value="1"/>
</dbReference>
<accession>A0ABS1DLK8</accession>
<dbReference type="InterPro" id="IPR023471">
    <property type="entry name" value="CtaG/Cox11_dom_sf"/>
</dbReference>
<dbReference type="Pfam" id="PF04442">
    <property type="entry name" value="CtaG_Cox11"/>
    <property type="match status" value="1"/>
</dbReference>
<evidence type="ECO:0000256" key="5">
    <source>
        <dbReference type="ARBA" id="ARBA00022692"/>
    </source>
</evidence>
<dbReference type="InterPro" id="IPR007533">
    <property type="entry name" value="Cyt_c_oxidase_assmbl_CtaG"/>
</dbReference>
<proteinExistence type="inferred from homology"/>
<gene>
    <name evidence="10" type="primary">ctaG</name>
    <name evidence="13" type="ORF">CKO28_23090</name>
</gene>
<dbReference type="RefSeq" id="WP_200343351.1">
    <property type="nucleotide sequence ID" value="NZ_NRRL01000126.1"/>
</dbReference>